<evidence type="ECO:0000313" key="1">
    <source>
        <dbReference type="EMBL" id="GAA3959533.1"/>
    </source>
</evidence>
<gene>
    <name evidence="1" type="ORF">GCM10022210_03790</name>
</gene>
<dbReference type="EMBL" id="BAAAZC010000004">
    <property type="protein sequence ID" value="GAA3959533.1"/>
    <property type="molecule type" value="Genomic_DNA"/>
</dbReference>
<comment type="caution">
    <text evidence="1">The sequence shown here is derived from an EMBL/GenBank/DDBJ whole genome shotgun (WGS) entry which is preliminary data.</text>
</comment>
<organism evidence="1 2">
    <name type="scientific">Mucilaginibacter dorajii</name>
    <dbReference type="NCBI Taxonomy" id="692994"/>
    <lineage>
        <taxon>Bacteria</taxon>
        <taxon>Pseudomonadati</taxon>
        <taxon>Bacteroidota</taxon>
        <taxon>Sphingobacteriia</taxon>
        <taxon>Sphingobacteriales</taxon>
        <taxon>Sphingobacteriaceae</taxon>
        <taxon>Mucilaginibacter</taxon>
    </lineage>
</organism>
<dbReference type="RefSeq" id="WP_259090582.1">
    <property type="nucleotide sequence ID" value="NZ_BAAAZC010000004.1"/>
</dbReference>
<protein>
    <submittedName>
        <fullName evidence="1">Uncharacterized protein</fullName>
    </submittedName>
</protein>
<evidence type="ECO:0000313" key="2">
    <source>
        <dbReference type="Proteomes" id="UP001500742"/>
    </source>
</evidence>
<proteinExistence type="predicted"/>
<reference evidence="2" key="1">
    <citation type="journal article" date="2019" name="Int. J. Syst. Evol. Microbiol.">
        <title>The Global Catalogue of Microorganisms (GCM) 10K type strain sequencing project: providing services to taxonomists for standard genome sequencing and annotation.</title>
        <authorList>
            <consortium name="The Broad Institute Genomics Platform"/>
            <consortium name="The Broad Institute Genome Sequencing Center for Infectious Disease"/>
            <person name="Wu L."/>
            <person name="Ma J."/>
        </authorList>
    </citation>
    <scope>NUCLEOTIDE SEQUENCE [LARGE SCALE GENOMIC DNA]</scope>
    <source>
        <strain evidence="2">JCM 16601</strain>
    </source>
</reference>
<dbReference type="Proteomes" id="UP001500742">
    <property type="component" value="Unassembled WGS sequence"/>
</dbReference>
<sequence length="75" mass="8911">MEDHLWMLVTRKLANEATEKELAELDLALKQNPAFHNSLKQLFDWWDGDKQQEEDHSVRLFDNILKRIKTTSTTQ</sequence>
<keyword evidence="2" id="KW-1185">Reference proteome</keyword>
<accession>A0ABP7P4G8</accession>
<name>A0ABP7P4G8_9SPHI</name>